<dbReference type="Proteomes" id="UP001589619">
    <property type="component" value="Unassembled WGS sequence"/>
</dbReference>
<evidence type="ECO:0000313" key="5">
    <source>
        <dbReference type="EMBL" id="MFB9753138.1"/>
    </source>
</evidence>
<feature type="modified residue" description="N6-(pyridoxal phosphate)lysine" evidence="2">
    <location>
        <position position="38"/>
    </location>
</feature>
<protein>
    <recommendedName>
        <fullName evidence="2">Pyridoxal phosphate homeostasis protein</fullName>
        <shortName evidence="2">PLP homeostasis protein</shortName>
    </recommendedName>
</protein>
<dbReference type="EMBL" id="JBHMAG010000012">
    <property type="protein sequence ID" value="MFB9753138.1"/>
    <property type="molecule type" value="Genomic_DNA"/>
</dbReference>
<evidence type="ECO:0000313" key="6">
    <source>
        <dbReference type="Proteomes" id="UP001589619"/>
    </source>
</evidence>
<dbReference type="InterPro" id="IPR029066">
    <property type="entry name" value="PLP-binding_barrel"/>
</dbReference>
<keyword evidence="6" id="KW-1185">Reference proteome</keyword>
<dbReference type="PROSITE" id="PS01211">
    <property type="entry name" value="UPF0001"/>
    <property type="match status" value="1"/>
</dbReference>
<dbReference type="InterPro" id="IPR011078">
    <property type="entry name" value="PyrdxlP_homeostasis"/>
</dbReference>
<comment type="caution">
    <text evidence="5">The sequence shown here is derived from an EMBL/GenBank/DDBJ whole genome shotgun (WGS) entry which is preliminary data.</text>
</comment>
<dbReference type="PANTHER" id="PTHR10146">
    <property type="entry name" value="PROLINE SYNTHETASE CO-TRANSCRIBED BACTERIAL HOMOLOG PROTEIN"/>
    <property type="match status" value="1"/>
</dbReference>
<dbReference type="PANTHER" id="PTHR10146:SF14">
    <property type="entry name" value="PYRIDOXAL PHOSPHATE HOMEOSTASIS PROTEIN"/>
    <property type="match status" value="1"/>
</dbReference>
<comment type="similarity">
    <text evidence="2 3">Belongs to the pyridoxal phosphate-binding protein YggS/PROSC family.</text>
</comment>
<feature type="domain" description="Alanine racemase N-terminal" evidence="4">
    <location>
        <begin position="10"/>
        <end position="231"/>
    </location>
</feature>
<dbReference type="InterPro" id="IPR001608">
    <property type="entry name" value="Ala_racemase_N"/>
</dbReference>
<comment type="function">
    <text evidence="2">Pyridoxal 5'-phosphate (PLP)-binding protein, which is involved in PLP homeostasis.</text>
</comment>
<evidence type="ECO:0000256" key="2">
    <source>
        <dbReference type="HAMAP-Rule" id="MF_02087"/>
    </source>
</evidence>
<name>A0ABV5VXW3_9BACL</name>
<dbReference type="SUPFAM" id="SSF51419">
    <property type="entry name" value="PLP-binding barrel"/>
    <property type="match status" value="1"/>
</dbReference>
<accession>A0ABV5VXW3</accession>
<dbReference type="RefSeq" id="WP_344902250.1">
    <property type="nucleotide sequence ID" value="NZ_BAAAYO010000001.1"/>
</dbReference>
<dbReference type="Pfam" id="PF01168">
    <property type="entry name" value="Ala_racemase_N"/>
    <property type="match status" value="1"/>
</dbReference>
<dbReference type="PIRSF" id="PIRSF004848">
    <property type="entry name" value="YBL036c_PLPDEIII"/>
    <property type="match status" value="1"/>
</dbReference>
<reference evidence="5 6" key="1">
    <citation type="submission" date="2024-09" db="EMBL/GenBank/DDBJ databases">
        <authorList>
            <person name="Sun Q."/>
            <person name="Mori K."/>
        </authorList>
    </citation>
    <scope>NUCLEOTIDE SEQUENCE [LARGE SCALE GENOMIC DNA]</scope>
    <source>
        <strain evidence="5 6">JCM 12520</strain>
    </source>
</reference>
<evidence type="ECO:0000259" key="4">
    <source>
        <dbReference type="Pfam" id="PF01168"/>
    </source>
</evidence>
<dbReference type="HAMAP" id="MF_02087">
    <property type="entry name" value="PLP_homeostasis"/>
    <property type="match status" value="1"/>
</dbReference>
<sequence>MSPSLIEQNLAAVRRQMEHACQTSGRSHEDVQLLLATKTVSSEKLRLALQAGETLFGENKVQELRDKYPLLQEYKQAEWHFIGHLQTNKVKDVVKYATCVHSVDRLKLGQALHQQLEKENKAMDILVQVNTSYEESKFGVSPESALELIEQLSRLDTLRIKGLMTIGKWNASQDETRACFRLLKRIQAQAAGQHIAGVEMNVLSMGMSGDFPIAIEEGATLIRVGTRIFGERYVADDYYWNETLGYTIGD</sequence>
<keyword evidence="1 2" id="KW-0663">Pyridoxal phosphate</keyword>
<evidence type="ECO:0000256" key="1">
    <source>
        <dbReference type="ARBA" id="ARBA00022898"/>
    </source>
</evidence>
<dbReference type="CDD" id="cd00635">
    <property type="entry name" value="PLPDE_III_YBL036c_like"/>
    <property type="match status" value="1"/>
</dbReference>
<proteinExistence type="inferred from homology"/>
<dbReference type="Gene3D" id="3.20.20.10">
    <property type="entry name" value="Alanine racemase"/>
    <property type="match status" value="1"/>
</dbReference>
<evidence type="ECO:0000256" key="3">
    <source>
        <dbReference type="RuleBase" id="RU004514"/>
    </source>
</evidence>
<organism evidence="5 6">
    <name type="scientific">Paenibacillus hodogayensis</name>
    <dbReference type="NCBI Taxonomy" id="279208"/>
    <lineage>
        <taxon>Bacteria</taxon>
        <taxon>Bacillati</taxon>
        <taxon>Bacillota</taxon>
        <taxon>Bacilli</taxon>
        <taxon>Bacillales</taxon>
        <taxon>Paenibacillaceae</taxon>
        <taxon>Paenibacillus</taxon>
    </lineage>
</organism>
<gene>
    <name evidence="5" type="ORF">ACFFNY_16350</name>
</gene>
<dbReference type="NCBIfam" id="TIGR00044">
    <property type="entry name" value="YggS family pyridoxal phosphate-dependent enzyme"/>
    <property type="match status" value="1"/>
</dbReference>